<feature type="domain" description="ChrR-like cupin" evidence="2">
    <location>
        <begin position="20"/>
        <end position="129"/>
    </location>
</feature>
<sequence length="148" mass="15040">MLMILLALAASTAAAPADAVAITPDTIPWGPPAADGSRFALLDGRRDVAGQAFSYAFALPPGGWDAPHSHSSTARIFVLKGVLKLGWGPAMDKARARAFPAGSFVVVPAGAVHFDGADEETIILGVANGVWATRYVDGGSGSAGTPVK</sequence>
<keyword evidence="1" id="KW-0732">Signal</keyword>
<keyword evidence="4" id="KW-1185">Reference proteome</keyword>
<proteinExistence type="predicted"/>
<name>A0A255YS27_9SPHN</name>
<dbReference type="InterPro" id="IPR025979">
    <property type="entry name" value="ChrR-like_cupin_dom"/>
</dbReference>
<feature type="signal peptide" evidence="1">
    <location>
        <begin position="1"/>
        <end position="19"/>
    </location>
</feature>
<dbReference type="Proteomes" id="UP000216991">
    <property type="component" value="Unassembled WGS sequence"/>
</dbReference>
<gene>
    <name evidence="3" type="ORF">CHU93_03975</name>
</gene>
<dbReference type="AlphaFoldDB" id="A0A255YS27"/>
<dbReference type="SUPFAM" id="SSF51182">
    <property type="entry name" value="RmlC-like cupins"/>
    <property type="match status" value="1"/>
</dbReference>
<dbReference type="Pfam" id="PF12973">
    <property type="entry name" value="Cupin_7"/>
    <property type="match status" value="1"/>
</dbReference>
<evidence type="ECO:0000313" key="3">
    <source>
        <dbReference type="EMBL" id="OYQ31997.1"/>
    </source>
</evidence>
<dbReference type="Gene3D" id="2.60.120.10">
    <property type="entry name" value="Jelly Rolls"/>
    <property type="match status" value="1"/>
</dbReference>
<organism evidence="3 4">
    <name type="scientific">Sandarakinorhabdus cyanobacteriorum</name>
    <dbReference type="NCBI Taxonomy" id="1981098"/>
    <lineage>
        <taxon>Bacteria</taxon>
        <taxon>Pseudomonadati</taxon>
        <taxon>Pseudomonadota</taxon>
        <taxon>Alphaproteobacteria</taxon>
        <taxon>Sphingomonadales</taxon>
        <taxon>Sphingosinicellaceae</taxon>
        <taxon>Sandarakinorhabdus</taxon>
    </lineage>
</organism>
<evidence type="ECO:0000259" key="2">
    <source>
        <dbReference type="Pfam" id="PF12973"/>
    </source>
</evidence>
<dbReference type="EMBL" id="NOXT01000083">
    <property type="protein sequence ID" value="OYQ31997.1"/>
    <property type="molecule type" value="Genomic_DNA"/>
</dbReference>
<evidence type="ECO:0000256" key="1">
    <source>
        <dbReference type="SAM" id="SignalP"/>
    </source>
</evidence>
<evidence type="ECO:0000313" key="4">
    <source>
        <dbReference type="Proteomes" id="UP000216991"/>
    </source>
</evidence>
<accession>A0A255YS27</accession>
<dbReference type="OrthoDB" id="1433532at2"/>
<feature type="chain" id="PRO_5012920069" description="ChrR-like cupin domain-containing protein" evidence="1">
    <location>
        <begin position="20"/>
        <end position="148"/>
    </location>
</feature>
<reference evidence="3 4" key="1">
    <citation type="submission" date="2017-07" db="EMBL/GenBank/DDBJ databases">
        <title>Sandarakinorhabdus cyanobacteriorum sp. nov., a novel bacterium isolated from cyanobacterial aggregates in a eutrophic lake.</title>
        <authorList>
            <person name="Cai H."/>
        </authorList>
    </citation>
    <scope>NUCLEOTIDE SEQUENCE [LARGE SCALE GENOMIC DNA]</scope>
    <source>
        <strain evidence="3 4">TH057</strain>
    </source>
</reference>
<dbReference type="CDD" id="cd06989">
    <property type="entry name" value="cupin_DRT102"/>
    <property type="match status" value="1"/>
</dbReference>
<protein>
    <recommendedName>
        <fullName evidence="2">ChrR-like cupin domain-containing protein</fullName>
    </recommendedName>
</protein>
<comment type="caution">
    <text evidence="3">The sequence shown here is derived from an EMBL/GenBank/DDBJ whole genome shotgun (WGS) entry which is preliminary data.</text>
</comment>
<dbReference type="InterPro" id="IPR014710">
    <property type="entry name" value="RmlC-like_jellyroll"/>
</dbReference>
<dbReference type="InterPro" id="IPR011051">
    <property type="entry name" value="RmlC_Cupin_sf"/>
</dbReference>